<dbReference type="RefSeq" id="WP_086787569.1">
    <property type="nucleotide sequence ID" value="NZ_JAGIOO010000001.1"/>
</dbReference>
<dbReference type="Proteomes" id="UP001519363">
    <property type="component" value="Unassembled WGS sequence"/>
</dbReference>
<sequence length="409" mass="43732">MDHSAILGPALTVRPHLRPGERLVHATRRSVLHYAVDGHDAHGQPRRGLLARGAAAVGSGVGEFVGAAVLGGSDSGRDTQAEPDHLVLGSGLDTVAARHFGAVTAGARVTRVFALTTQRLLVFASPPAPEPSGGVGKALFGFAKDVVRVVADTRRTYGDHVEGEPVGVPGLRLVHELPLDLLAHHGRGQRGYRLGFTDGSAVEFPPLPGERNPFRRKQVLADEQVVREELTRFWLRPGERLRLGAPPVRGYVLAEIGGTVTVPFRPAGDLPALDLPPARWPLPCPLTQAHPLDWLDDPTVGYDVRAAHPGADAVRCAEHLAHSQGEARLVVTDARVAVVYPTRLLRPKNPPTPFTTAMELPASRLARLGWSAMGAELPGDGPRVVGLTFTDGSLLLFRYRRAEELLAAG</sequence>
<gene>
    <name evidence="1" type="ORF">JOF53_001772</name>
</gene>
<evidence type="ECO:0000313" key="2">
    <source>
        <dbReference type="Proteomes" id="UP001519363"/>
    </source>
</evidence>
<evidence type="ECO:0000313" key="1">
    <source>
        <dbReference type="EMBL" id="MBP2472900.1"/>
    </source>
</evidence>
<comment type="caution">
    <text evidence="1">The sequence shown here is derived from an EMBL/GenBank/DDBJ whole genome shotgun (WGS) entry which is preliminary data.</text>
</comment>
<keyword evidence="2" id="KW-1185">Reference proteome</keyword>
<accession>A0ABS5AB10</accession>
<proteinExistence type="predicted"/>
<name>A0ABS5AB10_9PSEU</name>
<reference evidence="1 2" key="1">
    <citation type="submission" date="2021-03" db="EMBL/GenBank/DDBJ databases">
        <title>Sequencing the genomes of 1000 actinobacteria strains.</title>
        <authorList>
            <person name="Klenk H.-P."/>
        </authorList>
    </citation>
    <scope>NUCLEOTIDE SEQUENCE [LARGE SCALE GENOMIC DNA]</scope>
    <source>
        <strain evidence="1 2">DSM 44580</strain>
    </source>
</reference>
<dbReference type="EMBL" id="JAGIOO010000001">
    <property type="protein sequence ID" value="MBP2472900.1"/>
    <property type="molecule type" value="Genomic_DNA"/>
</dbReference>
<organism evidence="1 2">
    <name type="scientific">Crossiella equi</name>
    <dbReference type="NCBI Taxonomy" id="130796"/>
    <lineage>
        <taxon>Bacteria</taxon>
        <taxon>Bacillati</taxon>
        <taxon>Actinomycetota</taxon>
        <taxon>Actinomycetes</taxon>
        <taxon>Pseudonocardiales</taxon>
        <taxon>Pseudonocardiaceae</taxon>
        <taxon>Crossiella</taxon>
    </lineage>
</organism>
<protein>
    <submittedName>
        <fullName evidence="1">Uncharacterized protein</fullName>
    </submittedName>
</protein>